<keyword evidence="1" id="KW-0969">Cilium</keyword>
<accession>A0A6G7VKT4</accession>
<evidence type="ECO:0000313" key="2">
    <source>
        <dbReference type="Proteomes" id="UP000500791"/>
    </source>
</evidence>
<dbReference type="AlphaFoldDB" id="A0A6G7VKT4"/>
<keyword evidence="2" id="KW-1185">Reference proteome</keyword>
<dbReference type="Proteomes" id="UP000500791">
    <property type="component" value="Chromosome"/>
</dbReference>
<dbReference type="RefSeq" id="WP_166190276.1">
    <property type="nucleotide sequence ID" value="NZ_CP049811.1"/>
</dbReference>
<name>A0A6G7VKT4_9RHOB</name>
<sequence>MNIRVAQNGYGTAQRNVGTPRAVEIDVLAQITRTLRAAEAARETEYAAFVDALQANAELWRIFAQDLSDIGNGLPLELRRGLFALAGFVHDETNRILLNGTTSEELCAINHDILTGLRQSNPVEAGL</sequence>
<dbReference type="KEGG" id="mon:G8E03_07440"/>
<protein>
    <submittedName>
        <fullName evidence="1">Flagellar biosynthesis regulator FlhF</fullName>
    </submittedName>
</protein>
<dbReference type="EMBL" id="CP049811">
    <property type="protein sequence ID" value="QIK40614.1"/>
    <property type="molecule type" value="Genomic_DNA"/>
</dbReference>
<dbReference type="Pfam" id="PF07309">
    <property type="entry name" value="FlaF"/>
    <property type="match status" value="1"/>
</dbReference>
<evidence type="ECO:0000313" key="1">
    <source>
        <dbReference type="EMBL" id="QIK40614.1"/>
    </source>
</evidence>
<dbReference type="InterPro" id="IPR010845">
    <property type="entry name" value="FlaF"/>
</dbReference>
<dbReference type="GO" id="GO:0044781">
    <property type="term" value="P:bacterial-type flagellum organization"/>
    <property type="evidence" value="ECO:0007669"/>
    <property type="project" value="InterPro"/>
</dbReference>
<keyword evidence="1" id="KW-0966">Cell projection</keyword>
<gene>
    <name evidence="1" type="ORF">G8E03_07440</name>
</gene>
<proteinExistence type="predicted"/>
<keyword evidence="1" id="KW-0282">Flagellum</keyword>
<reference evidence="1 2" key="1">
    <citation type="submission" date="2020-03" db="EMBL/GenBank/DDBJ databases">
        <title>Complete genome sequence of Monaibacterium sp. ALG8 with diverse plasmids.</title>
        <authorList>
            <person name="Sun C."/>
        </authorList>
    </citation>
    <scope>NUCLEOTIDE SEQUENCE [LARGE SCALE GENOMIC DNA]</scope>
    <source>
        <strain evidence="1 2">ALG8</strain>
    </source>
</reference>
<organism evidence="1 2">
    <name type="scientific">Pontivivens nitratireducens</name>
    <dbReference type="NCBI Taxonomy" id="2758038"/>
    <lineage>
        <taxon>Bacteria</taxon>
        <taxon>Pseudomonadati</taxon>
        <taxon>Pseudomonadota</taxon>
        <taxon>Alphaproteobacteria</taxon>
        <taxon>Rhodobacterales</taxon>
        <taxon>Paracoccaceae</taxon>
        <taxon>Pontivivens</taxon>
    </lineage>
</organism>